<name>A0A8I0L2A3_XANCI</name>
<evidence type="ECO:0000256" key="1">
    <source>
        <dbReference type="SAM" id="Coils"/>
    </source>
</evidence>
<protein>
    <submittedName>
        <fullName evidence="2">XRE family transcriptional regulator</fullName>
    </submittedName>
</protein>
<reference evidence="2" key="1">
    <citation type="submission" date="2020-01" db="EMBL/GenBank/DDBJ databases">
        <authorList>
            <person name="Richard D."/>
        </authorList>
    </citation>
    <scope>NUCLEOTIDE SEQUENCE</scope>
    <source>
        <strain evidence="2">JP541</strain>
    </source>
</reference>
<accession>A0A8I0L2A3</accession>
<organism evidence="2 3">
    <name type="scientific">Xanthomonas citri pv. citri</name>
    <dbReference type="NCBI Taxonomy" id="611301"/>
    <lineage>
        <taxon>Bacteria</taxon>
        <taxon>Pseudomonadati</taxon>
        <taxon>Pseudomonadota</taxon>
        <taxon>Gammaproteobacteria</taxon>
        <taxon>Lysobacterales</taxon>
        <taxon>Lysobacteraceae</taxon>
        <taxon>Xanthomonas</taxon>
    </lineage>
</organism>
<feature type="coiled-coil region" evidence="1">
    <location>
        <begin position="18"/>
        <end position="45"/>
    </location>
</feature>
<dbReference type="AlphaFoldDB" id="A0A8I0L2A3"/>
<feature type="non-terminal residue" evidence="2">
    <location>
        <position position="1"/>
    </location>
</feature>
<keyword evidence="1" id="KW-0175">Coiled coil</keyword>
<dbReference type="EMBL" id="JAABFR010000888">
    <property type="protein sequence ID" value="MBD4336670.1"/>
    <property type="molecule type" value="Genomic_DNA"/>
</dbReference>
<gene>
    <name evidence="2" type="ORF">GUH15_11510</name>
</gene>
<comment type="caution">
    <text evidence="2">The sequence shown here is derived from an EMBL/GenBank/DDBJ whole genome shotgun (WGS) entry which is preliminary data.</text>
</comment>
<evidence type="ECO:0000313" key="3">
    <source>
        <dbReference type="Proteomes" id="UP000653002"/>
    </source>
</evidence>
<proteinExistence type="predicted"/>
<sequence length="46" mass="5029">NGDGSAASIYGNATAGALADKDKEIEHLKELLKEKERTIQILMKQE</sequence>
<evidence type="ECO:0000313" key="2">
    <source>
        <dbReference type="EMBL" id="MBD4336670.1"/>
    </source>
</evidence>
<dbReference type="Proteomes" id="UP000653002">
    <property type="component" value="Unassembled WGS sequence"/>
</dbReference>